<gene>
    <name evidence="8" type="ORF">AN477_10625</name>
</gene>
<keyword evidence="9" id="KW-1185">Reference proteome</keyword>
<name>A0A0P9CDZ4_9BACL</name>
<evidence type="ECO:0000313" key="9">
    <source>
        <dbReference type="Proteomes" id="UP000050482"/>
    </source>
</evidence>
<evidence type="ECO:0000256" key="5">
    <source>
        <dbReference type="ARBA" id="ARBA00022989"/>
    </source>
</evidence>
<dbReference type="GO" id="GO:0005886">
    <property type="term" value="C:plasma membrane"/>
    <property type="evidence" value="ECO:0007669"/>
    <property type="project" value="UniProtKB-SubCell"/>
</dbReference>
<dbReference type="InterPro" id="IPR052923">
    <property type="entry name" value="UPF0718"/>
</dbReference>
<dbReference type="PANTHER" id="PTHR34184">
    <property type="entry name" value="UPF0718 PROTEIN YCGR"/>
    <property type="match status" value="1"/>
</dbReference>
<feature type="transmembrane region" description="Helical" evidence="7">
    <location>
        <begin position="216"/>
        <end position="239"/>
    </location>
</feature>
<dbReference type="Pfam" id="PF03773">
    <property type="entry name" value="ArsP_1"/>
    <property type="match status" value="1"/>
</dbReference>
<evidence type="ECO:0000256" key="7">
    <source>
        <dbReference type="SAM" id="Phobius"/>
    </source>
</evidence>
<comment type="subcellular location">
    <subcellularLocation>
        <location evidence="1">Cell membrane</location>
        <topology evidence="1">Multi-pass membrane protein</topology>
    </subcellularLocation>
</comment>
<dbReference type="AlphaFoldDB" id="A0A0P9CDZ4"/>
<keyword evidence="3" id="KW-1003">Cell membrane</keyword>
<proteinExistence type="inferred from homology"/>
<evidence type="ECO:0000256" key="1">
    <source>
        <dbReference type="ARBA" id="ARBA00004651"/>
    </source>
</evidence>
<evidence type="ECO:0008006" key="10">
    <source>
        <dbReference type="Google" id="ProtNLM"/>
    </source>
</evidence>
<dbReference type="InterPro" id="IPR005524">
    <property type="entry name" value="DUF318"/>
</dbReference>
<dbReference type="PATRIC" id="fig|471514.4.peg.5190"/>
<dbReference type="Proteomes" id="UP000050482">
    <property type="component" value="Unassembled WGS sequence"/>
</dbReference>
<dbReference type="STRING" id="471514.AN477_10625"/>
<keyword evidence="6 7" id="KW-0472">Membrane</keyword>
<protein>
    <recommendedName>
        <fullName evidence="10">Permease</fullName>
    </recommendedName>
</protein>
<comment type="similarity">
    <text evidence="2">Belongs to the UPF0718 family.</text>
</comment>
<sequence length="296" mass="31797">MPEFFSRFAAAAWYLFKDLWYWAIIGTLLATFVTRFVPLQRMQSKSQGGTIKSVGVATVAGAALPLCACGVIPFLVSFLRIGAPLAVTMAFTAASPLMDPADFAVTTGMLGLRWAVTKTFAALAMGTLVGLTVLYQNRRGVWLNQVKVRVDDGVASETAATTEELTLGDRSVKFLKDLWFSGKFLLLAIFLGALLNTLILASVVTRVLGGHHWYGIPLGSLVGMTTYGISDAPIIKVLLGLGMSKGAGMSFLVAGHATSIGLLTTLHTLVRCPLFIFYLMSTLFVSLVFGILFQVL</sequence>
<evidence type="ECO:0000313" key="8">
    <source>
        <dbReference type="EMBL" id="KPV43819.1"/>
    </source>
</evidence>
<dbReference type="PANTHER" id="PTHR34184:SF4">
    <property type="entry name" value="UPF0718 PROTEIN YCGR"/>
    <property type="match status" value="1"/>
</dbReference>
<comment type="caution">
    <text evidence="8">The sequence shown here is derived from an EMBL/GenBank/DDBJ whole genome shotgun (WGS) entry which is preliminary data.</text>
</comment>
<feature type="transmembrane region" description="Helical" evidence="7">
    <location>
        <begin position="251"/>
        <end position="269"/>
    </location>
</feature>
<feature type="transmembrane region" description="Helical" evidence="7">
    <location>
        <begin position="59"/>
        <end position="92"/>
    </location>
</feature>
<reference evidence="8 9" key="1">
    <citation type="submission" date="2015-09" db="EMBL/GenBank/DDBJ databases">
        <title>Draft genome sequence of Alicyclobacillus ferrooxydans DSM 22381.</title>
        <authorList>
            <person name="Hemp J."/>
        </authorList>
    </citation>
    <scope>NUCLEOTIDE SEQUENCE [LARGE SCALE GENOMIC DNA]</scope>
    <source>
        <strain evidence="8 9">TC-34</strain>
    </source>
</reference>
<organism evidence="8 9">
    <name type="scientific">Alicyclobacillus ferrooxydans</name>
    <dbReference type="NCBI Taxonomy" id="471514"/>
    <lineage>
        <taxon>Bacteria</taxon>
        <taxon>Bacillati</taxon>
        <taxon>Bacillota</taxon>
        <taxon>Bacilli</taxon>
        <taxon>Bacillales</taxon>
        <taxon>Alicyclobacillaceae</taxon>
        <taxon>Alicyclobacillus</taxon>
    </lineage>
</organism>
<feature type="transmembrane region" description="Helical" evidence="7">
    <location>
        <begin position="20"/>
        <end position="38"/>
    </location>
</feature>
<dbReference type="RefSeq" id="WP_054969134.1">
    <property type="nucleotide sequence ID" value="NZ_LJCO01000045.1"/>
</dbReference>
<dbReference type="EMBL" id="LJCO01000045">
    <property type="protein sequence ID" value="KPV43819.1"/>
    <property type="molecule type" value="Genomic_DNA"/>
</dbReference>
<feature type="transmembrane region" description="Helical" evidence="7">
    <location>
        <begin position="112"/>
        <end position="135"/>
    </location>
</feature>
<keyword evidence="5 7" id="KW-1133">Transmembrane helix</keyword>
<feature type="transmembrane region" description="Helical" evidence="7">
    <location>
        <begin position="184"/>
        <end position="204"/>
    </location>
</feature>
<evidence type="ECO:0000256" key="3">
    <source>
        <dbReference type="ARBA" id="ARBA00022475"/>
    </source>
</evidence>
<evidence type="ECO:0000256" key="6">
    <source>
        <dbReference type="ARBA" id="ARBA00023136"/>
    </source>
</evidence>
<keyword evidence="4 7" id="KW-0812">Transmembrane</keyword>
<feature type="transmembrane region" description="Helical" evidence="7">
    <location>
        <begin position="275"/>
        <end position="295"/>
    </location>
</feature>
<evidence type="ECO:0000256" key="2">
    <source>
        <dbReference type="ARBA" id="ARBA00006386"/>
    </source>
</evidence>
<evidence type="ECO:0000256" key="4">
    <source>
        <dbReference type="ARBA" id="ARBA00022692"/>
    </source>
</evidence>
<accession>A0A0P9CDZ4</accession>